<dbReference type="InterPro" id="IPR010982">
    <property type="entry name" value="Lambda_DNA-bd_dom_sf"/>
</dbReference>
<dbReference type="GO" id="GO:0000976">
    <property type="term" value="F:transcription cis-regulatory region binding"/>
    <property type="evidence" value="ECO:0007669"/>
    <property type="project" value="TreeGrafter"/>
</dbReference>
<evidence type="ECO:0000256" key="1">
    <source>
        <dbReference type="ARBA" id="ARBA00023015"/>
    </source>
</evidence>
<evidence type="ECO:0000313" key="6">
    <source>
        <dbReference type="Proteomes" id="UP000243819"/>
    </source>
</evidence>
<dbReference type="RefSeq" id="WP_091349608.1">
    <property type="nucleotide sequence ID" value="NZ_FOIF01000010.1"/>
</dbReference>
<dbReference type="InterPro" id="IPR046335">
    <property type="entry name" value="LacI/GalR-like_sensor"/>
</dbReference>
<dbReference type="PANTHER" id="PTHR30146:SF149">
    <property type="entry name" value="HTH-TYPE TRANSCRIPTIONAL REGULATOR EBGR"/>
    <property type="match status" value="1"/>
</dbReference>
<sequence length="333" mass="37287">MATIKDIAKKAGVSPSTVSRVLNNDPSLNVTLETKRRIMEIAEELQYTKMVKSPLQKKYGKPVIGIYQWFSQSSEMLSPYYLAIRMGIEQQCHLNNIEVKTIFKGDSRSSIDSFSGVDGIIAIGKYSEEEVKNLAQYSKNLIFVDSSPDDKVFSSVVIDFYKAVKEVLYYFKDIGYQNIAFLGGRETVGDGISIIDSREKYFKEIMKELNLFNEELIKIGSFTYESGYKMALELLEENKEIHGIFAANDAIAIGAIKAIGEKGLQIPKNIGIIGFDDIPAAPYVTPPLSTIRVHKEYMGLTAVKLLMEQLLEGVNIPKKVIIPTELVLRETTP</sequence>
<dbReference type="SUPFAM" id="SSF47413">
    <property type="entry name" value="lambda repressor-like DNA-binding domains"/>
    <property type="match status" value="1"/>
</dbReference>
<evidence type="ECO:0000313" key="5">
    <source>
        <dbReference type="EMBL" id="SES82399.1"/>
    </source>
</evidence>
<dbReference type="PANTHER" id="PTHR30146">
    <property type="entry name" value="LACI-RELATED TRANSCRIPTIONAL REPRESSOR"/>
    <property type="match status" value="1"/>
</dbReference>
<dbReference type="Gene3D" id="1.10.260.40">
    <property type="entry name" value="lambda repressor-like DNA-binding domains"/>
    <property type="match status" value="1"/>
</dbReference>
<dbReference type="STRING" id="1120990.SAMN03080614_101046"/>
<dbReference type="Gene3D" id="3.40.50.2300">
    <property type="match status" value="2"/>
</dbReference>
<dbReference type="SMART" id="SM00354">
    <property type="entry name" value="HTH_LACI"/>
    <property type="match status" value="1"/>
</dbReference>
<accession>A0A1H9ZL77</accession>
<evidence type="ECO:0000259" key="4">
    <source>
        <dbReference type="PROSITE" id="PS50932"/>
    </source>
</evidence>
<keyword evidence="1" id="KW-0805">Transcription regulation</keyword>
<keyword evidence="2" id="KW-0238">DNA-binding</keyword>
<dbReference type="SUPFAM" id="SSF53822">
    <property type="entry name" value="Periplasmic binding protein-like I"/>
    <property type="match status" value="1"/>
</dbReference>
<dbReference type="AlphaFoldDB" id="A0A1H9ZL77"/>
<organism evidence="5 6">
    <name type="scientific">Anaerobranca gottschalkii DSM 13577</name>
    <dbReference type="NCBI Taxonomy" id="1120990"/>
    <lineage>
        <taxon>Bacteria</taxon>
        <taxon>Bacillati</taxon>
        <taxon>Bacillota</taxon>
        <taxon>Clostridia</taxon>
        <taxon>Eubacteriales</taxon>
        <taxon>Proteinivoracaceae</taxon>
        <taxon>Anaerobranca</taxon>
    </lineage>
</organism>
<keyword evidence="3" id="KW-0804">Transcription</keyword>
<dbReference type="CDD" id="cd01392">
    <property type="entry name" value="HTH_LacI"/>
    <property type="match status" value="1"/>
</dbReference>
<evidence type="ECO:0000256" key="2">
    <source>
        <dbReference type="ARBA" id="ARBA00023125"/>
    </source>
</evidence>
<keyword evidence="6" id="KW-1185">Reference proteome</keyword>
<reference evidence="6" key="1">
    <citation type="submission" date="2016-10" db="EMBL/GenBank/DDBJ databases">
        <authorList>
            <person name="Varghese N."/>
            <person name="Submissions S."/>
        </authorList>
    </citation>
    <scope>NUCLEOTIDE SEQUENCE [LARGE SCALE GENOMIC DNA]</scope>
    <source>
        <strain evidence="6">DSM 13577</strain>
    </source>
</reference>
<dbReference type="EMBL" id="FOIF01000010">
    <property type="protein sequence ID" value="SES82399.1"/>
    <property type="molecule type" value="Genomic_DNA"/>
</dbReference>
<dbReference type="PROSITE" id="PS50932">
    <property type="entry name" value="HTH_LACI_2"/>
    <property type="match status" value="1"/>
</dbReference>
<dbReference type="Pfam" id="PF13377">
    <property type="entry name" value="Peripla_BP_3"/>
    <property type="match status" value="1"/>
</dbReference>
<name>A0A1H9ZL77_9FIRM</name>
<dbReference type="Proteomes" id="UP000243819">
    <property type="component" value="Unassembled WGS sequence"/>
</dbReference>
<dbReference type="GO" id="GO:0003700">
    <property type="term" value="F:DNA-binding transcription factor activity"/>
    <property type="evidence" value="ECO:0007669"/>
    <property type="project" value="TreeGrafter"/>
</dbReference>
<dbReference type="InterPro" id="IPR028082">
    <property type="entry name" value="Peripla_BP_I"/>
</dbReference>
<dbReference type="InterPro" id="IPR000843">
    <property type="entry name" value="HTH_LacI"/>
</dbReference>
<dbReference type="PRINTS" id="PR00036">
    <property type="entry name" value="HTHLACI"/>
</dbReference>
<protein>
    <submittedName>
        <fullName evidence="5">Transcriptional regulator, LacI family</fullName>
    </submittedName>
</protein>
<feature type="domain" description="HTH lacI-type" evidence="4">
    <location>
        <begin position="2"/>
        <end position="57"/>
    </location>
</feature>
<proteinExistence type="predicted"/>
<dbReference type="PROSITE" id="PS00356">
    <property type="entry name" value="HTH_LACI_1"/>
    <property type="match status" value="1"/>
</dbReference>
<evidence type="ECO:0000256" key="3">
    <source>
        <dbReference type="ARBA" id="ARBA00023163"/>
    </source>
</evidence>
<dbReference type="Pfam" id="PF00356">
    <property type="entry name" value="LacI"/>
    <property type="match status" value="1"/>
</dbReference>
<gene>
    <name evidence="5" type="ORF">SAMN03080614_101046</name>
</gene>
<dbReference type="OrthoDB" id="43195at2"/>
<dbReference type="CDD" id="cd01544">
    <property type="entry name" value="PBP1_GalR"/>
    <property type="match status" value="1"/>
</dbReference>